<evidence type="ECO:0000313" key="5">
    <source>
        <dbReference type="Proteomes" id="UP000326924"/>
    </source>
</evidence>
<comment type="similarity">
    <text evidence="1">Belongs to the isochorismatase family.</text>
</comment>
<organism evidence="4 5">
    <name type="scientific">Sphaerosporella brunnea</name>
    <dbReference type="NCBI Taxonomy" id="1250544"/>
    <lineage>
        <taxon>Eukaryota</taxon>
        <taxon>Fungi</taxon>
        <taxon>Dikarya</taxon>
        <taxon>Ascomycota</taxon>
        <taxon>Pezizomycotina</taxon>
        <taxon>Pezizomycetes</taxon>
        <taxon>Pezizales</taxon>
        <taxon>Pyronemataceae</taxon>
        <taxon>Sphaerosporella</taxon>
    </lineage>
</organism>
<protein>
    <submittedName>
        <fullName evidence="4">Isochorismatase hydrolase</fullName>
    </submittedName>
</protein>
<dbReference type="EMBL" id="VXIS01000125">
    <property type="protein sequence ID" value="KAA8902904.1"/>
    <property type="molecule type" value="Genomic_DNA"/>
</dbReference>
<comment type="caution">
    <text evidence="4">The sequence shown here is derived from an EMBL/GenBank/DDBJ whole genome shotgun (WGS) entry which is preliminary data.</text>
</comment>
<sequence>MDIPAEPYRWPHDRDLSHTTALVVIDMQNDFCSPGGYLDHQGYPLEPMRAPIPHIARLLSEFRRLGWPVFHTREGHRADLSDVSPRELFRSRNNTSGLGIGDAGPLGRLLIRGEKGHDIIPELYPIAGEPIIDKPGRSAFTHTDFDLLLKIKGVKKLVIVGVTTDVCVHTTMRDADDRGLECLLVKEGCAAAVQKLGEAAAEMVACEGGIFGAVAGVEDVVKALEGVAVGVGTGAVDACT</sequence>
<dbReference type="Proteomes" id="UP000326924">
    <property type="component" value="Unassembled WGS sequence"/>
</dbReference>
<dbReference type="AlphaFoldDB" id="A0A5J5ETP9"/>
<dbReference type="Gene3D" id="3.40.50.850">
    <property type="entry name" value="Isochorismatase-like"/>
    <property type="match status" value="1"/>
</dbReference>
<accession>A0A5J5ETP9</accession>
<dbReference type="InParanoid" id="A0A5J5ETP9"/>
<evidence type="ECO:0000259" key="3">
    <source>
        <dbReference type="Pfam" id="PF00857"/>
    </source>
</evidence>
<evidence type="ECO:0000256" key="2">
    <source>
        <dbReference type="ARBA" id="ARBA00022801"/>
    </source>
</evidence>
<evidence type="ECO:0000256" key="1">
    <source>
        <dbReference type="ARBA" id="ARBA00006336"/>
    </source>
</evidence>
<dbReference type="PANTHER" id="PTHR43540:SF9">
    <property type="entry name" value="FAMILY HYDROLASE, PUTATIVE (AFU_ORTHOLOGUE AFUA_2G08700)-RELATED"/>
    <property type="match status" value="1"/>
</dbReference>
<proteinExistence type="inferred from homology"/>
<keyword evidence="2 4" id="KW-0378">Hydrolase</keyword>
<name>A0A5J5ETP9_9PEZI</name>
<dbReference type="GO" id="GO:0016787">
    <property type="term" value="F:hydrolase activity"/>
    <property type="evidence" value="ECO:0007669"/>
    <property type="project" value="UniProtKB-KW"/>
</dbReference>
<dbReference type="PANTHER" id="PTHR43540">
    <property type="entry name" value="PEROXYUREIDOACRYLATE/UREIDOACRYLATE AMIDOHYDROLASE-RELATED"/>
    <property type="match status" value="1"/>
</dbReference>
<keyword evidence="5" id="KW-1185">Reference proteome</keyword>
<dbReference type="InterPro" id="IPR036380">
    <property type="entry name" value="Isochorismatase-like_sf"/>
</dbReference>
<dbReference type="CDD" id="cd00431">
    <property type="entry name" value="cysteine_hydrolases"/>
    <property type="match status" value="1"/>
</dbReference>
<feature type="domain" description="Isochorismatase-like" evidence="3">
    <location>
        <begin position="20"/>
        <end position="205"/>
    </location>
</feature>
<dbReference type="InterPro" id="IPR050272">
    <property type="entry name" value="Isochorismatase-like_hydrls"/>
</dbReference>
<dbReference type="Pfam" id="PF00857">
    <property type="entry name" value="Isochorismatase"/>
    <property type="match status" value="1"/>
</dbReference>
<evidence type="ECO:0000313" key="4">
    <source>
        <dbReference type="EMBL" id="KAA8902904.1"/>
    </source>
</evidence>
<dbReference type="InterPro" id="IPR000868">
    <property type="entry name" value="Isochorismatase-like_dom"/>
</dbReference>
<gene>
    <name evidence="4" type="ORF">FN846DRAFT_73440</name>
</gene>
<dbReference type="SUPFAM" id="SSF52499">
    <property type="entry name" value="Isochorismatase-like hydrolases"/>
    <property type="match status" value="1"/>
</dbReference>
<reference evidence="4 5" key="1">
    <citation type="submission" date="2019-09" db="EMBL/GenBank/DDBJ databases">
        <title>Draft genome of the ectomycorrhizal ascomycete Sphaerosporella brunnea.</title>
        <authorList>
            <consortium name="DOE Joint Genome Institute"/>
            <person name="Benucci G.M."/>
            <person name="Marozzi G."/>
            <person name="Antonielli L."/>
            <person name="Sanchez S."/>
            <person name="Marco P."/>
            <person name="Wang X."/>
            <person name="Falini L.B."/>
            <person name="Barry K."/>
            <person name="Haridas S."/>
            <person name="Lipzen A."/>
            <person name="Labutti K."/>
            <person name="Grigoriev I.V."/>
            <person name="Murat C."/>
            <person name="Martin F."/>
            <person name="Albertini E."/>
            <person name="Donnini D."/>
            <person name="Bonito G."/>
        </authorList>
    </citation>
    <scope>NUCLEOTIDE SEQUENCE [LARGE SCALE GENOMIC DNA]</scope>
    <source>
        <strain evidence="4 5">Sb_GMNB300</strain>
    </source>
</reference>
<dbReference type="OrthoDB" id="167809at2759"/>